<keyword evidence="1" id="KW-1133">Transmembrane helix</keyword>
<dbReference type="EMBL" id="CAEKDK010000005">
    <property type="protein sequence ID" value="CAB4280557.1"/>
    <property type="molecule type" value="Genomic_DNA"/>
</dbReference>
<name>A0A6J5UY51_PRUAR</name>
<protein>
    <submittedName>
        <fullName evidence="2">Uncharacterized protein</fullName>
    </submittedName>
</protein>
<dbReference type="Proteomes" id="UP000507222">
    <property type="component" value="Unassembled WGS sequence"/>
</dbReference>
<keyword evidence="1" id="KW-0472">Membrane</keyword>
<reference evidence="5" key="1">
    <citation type="journal article" date="2020" name="Genome Biol.">
        <title>Gamete binning: chromosome-level and haplotype-resolved genome assembly enabled by high-throughput single-cell sequencing of gamete genomes.</title>
        <authorList>
            <person name="Campoy J.A."/>
            <person name="Sun H."/>
            <person name="Goel M."/>
            <person name="Jiao W.-B."/>
            <person name="Folz-Donahue K."/>
            <person name="Wang N."/>
            <person name="Rubio M."/>
            <person name="Liu C."/>
            <person name="Kukat C."/>
            <person name="Ruiz D."/>
            <person name="Huettel B."/>
            <person name="Schneeberger K."/>
        </authorList>
    </citation>
    <scope>NUCLEOTIDE SEQUENCE [LARGE SCALE GENOMIC DNA]</scope>
    <source>
        <strain evidence="5">cv. Rojo Pasion</strain>
    </source>
</reference>
<gene>
    <name evidence="2" type="ORF">CURHAP_LOCUS33413</name>
    <name evidence="3" type="ORF">ORAREDHAP_LOCUS32981</name>
</gene>
<sequence length="76" mass="8489">METKRSIGLRSKSLNIALPGFALAALIGLQKNELHSEFFSVFTEHDGCKDVSFMVALSTTQRRDMASPFECMWAYG</sequence>
<proteinExistence type="predicted"/>
<evidence type="ECO:0000313" key="2">
    <source>
        <dbReference type="EMBL" id="CAB4280557.1"/>
    </source>
</evidence>
<dbReference type="EMBL" id="CAEKKB010000005">
    <property type="protein sequence ID" value="CAB4310972.1"/>
    <property type="molecule type" value="Genomic_DNA"/>
</dbReference>
<organism evidence="2 4">
    <name type="scientific">Prunus armeniaca</name>
    <name type="common">Apricot</name>
    <name type="synonym">Armeniaca vulgaris</name>
    <dbReference type="NCBI Taxonomy" id="36596"/>
    <lineage>
        <taxon>Eukaryota</taxon>
        <taxon>Viridiplantae</taxon>
        <taxon>Streptophyta</taxon>
        <taxon>Embryophyta</taxon>
        <taxon>Tracheophyta</taxon>
        <taxon>Spermatophyta</taxon>
        <taxon>Magnoliopsida</taxon>
        <taxon>eudicotyledons</taxon>
        <taxon>Gunneridae</taxon>
        <taxon>Pentapetalae</taxon>
        <taxon>rosids</taxon>
        <taxon>fabids</taxon>
        <taxon>Rosales</taxon>
        <taxon>Rosaceae</taxon>
        <taxon>Amygdaloideae</taxon>
        <taxon>Amygdaleae</taxon>
        <taxon>Prunus</taxon>
    </lineage>
</organism>
<dbReference type="Proteomes" id="UP000507245">
    <property type="component" value="Unassembled WGS sequence"/>
</dbReference>
<keyword evidence="1" id="KW-0812">Transmembrane</keyword>
<dbReference type="AlphaFoldDB" id="A0A6J5UY51"/>
<accession>A0A6J5UY51</accession>
<evidence type="ECO:0000256" key="1">
    <source>
        <dbReference type="SAM" id="Phobius"/>
    </source>
</evidence>
<evidence type="ECO:0000313" key="5">
    <source>
        <dbReference type="Proteomes" id="UP000507245"/>
    </source>
</evidence>
<keyword evidence="5" id="KW-1185">Reference proteome</keyword>
<evidence type="ECO:0000313" key="3">
    <source>
        <dbReference type="EMBL" id="CAB4310972.1"/>
    </source>
</evidence>
<evidence type="ECO:0000313" key="4">
    <source>
        <dbReference type="Proteomes" id="UP000507222"/>
    </source>
</evidence>
<reference evidence="2 4" key="2">
    <citation type="submission" date="2020-05" db="EMBL/GenBank/DDBJ databases">
        <authorList>
            <person name="Campoy J."/>
            <person name="Schneeberger K."/>
            <person name="Spophaly S."/>
        </authorList>
    </citation>
    <scope>NUCLEOTIDE SEQUENCE [LARGE SCALE GENOMIC DNA]</scope>
    <source>
        <strain evidence="2">PruArmRojPasFocal</strain>
    </source>
</reference>
<feature type="transmembrane region" description="Helical" evidence="1">
    <location>
        <begin position="12"/>
        <end position="29"/>
    </location>
</feature>